<dbReference type="EMBL" id="ACCL02000004">
    <property type="protein sequence ID" value="EET62012.1"/>
    <property type="molecule type" value="Genomic_DNA"/>
</dbReference>
<sequence length="824" mass="94028">MAQWRNAMKKILIRIVVLLAVFVVSTAVFSQLVNDETEMRTEDMAQATLPLVYMVYRDVEMNPLHGYVKPMAVTAVRDTLTPISTERDMSIRVQTFGADVSDIYFEVFSADGKTSLENTKVTNLTQEEDYVEASFTLQNFMLMNQEYVLKLQLKADGRDVYYYTRVVQQDSLHTKEYLDFVNSFSEKCLNKQEVDRLALYLEPEGDAEELDLSFMDIHSTTDQVVWGNLNPQIYYKSIPAIKELNETTATIVQEYLISAQSEEGYTELYTVNEYFRLRYSDESVMLLDFERSTNEIFNPDNDVLTDKGIRLGICDSDISFVTDSRSRFYAFEIGGELWSYDSSSGKMAQVFTFRQKEDSDYRDIYGQHDIKILNVSTSGNIQFVVAGYMNRGRHEGESGVAVYFYDASSGGIEEMLFVDTMRSYDLLKADVQEISYVTDDQEDFYLLLDGDVYEINLTTFETAKVVENMKPNCYAGSESGRYFAYLEENEAYNSRTITIYNMDTKERSQITCGENERIRMLGYMGESLVYGIAEVSDIDASHEGDEIFPMRTIYIMNEDGEVVKEYGETGIYVTDATIEDKLLTMTRVRKAGDGWEDASEDHIIDNTQETDSAGLTTQVSDRKQTERILLMEDASEKKTPQTVRSRMIVSETDRTVTIEEKEHTEELYYVYAKGRLDSIYENANTAIVRANELFGVVVDQDQNYIWERGNKKTAAEFSVDEVPACILSGTMDTAYLQEQLPDKLVLDLSGCEIDSVLYFVSEGNVLLADTTDGVRIILGYDQWGNVRLYEPGAEESYLISDEDALALFEESGNVFIGFLDKPQE</sequence>
<dbReference type="eggNOG" id="ENOG502Z8M5">
    <property type="taxonomic scope" value="Bacteria"/>
</dbReference>
<comment type="caution">
    <text evidence="1">The sequence shown here is derived from an EMBL/GenBank/DDBJ whole genome shotgun (WGS) entry which is preliminary data.</text>
</comment>
<evidence type="ECO:0000313" key="2">
    <source>
        <dbReference type="Proteomes" id="UP000005561"/>
    </source>
</evidence>
<dbReference type="STRING" id="168384.SAMN05660368_00479"/>
<protein>
    <submittedName>
        <fullName evidence="1">Uncharacterized protein</fullName>
    </submittedName>
</protein>
<name>C6LC59_9FIRM</name>
<keyword evidence="2" id="KW-1185">Reference proteome</keyword>
<organism evidence="1 2">
    <name type="scientific">Marvinbryantia formatexigens DSM 14469</name>
    <dbReference type="NCBI Taxonomy" id="478749"/>
    <lineage>
        <taxon>Bacteria</taxon>
        <taxon>Bacillati</taxon>
        <taxon>Bacillota</taxon>
        <taxon>Clostridia</taxon>
        <taxon>Lachnospirales</taxon>
        <taxon>Lachnospiraceae</taxon>
        <taxon>Marvinbryantia</taxon>
    </lineage>
</organism>
<evidence type="ECO:0000313" key="1">
    <source>
        <dbReference type="EMBL" id="EET62012.1"/>
    </source>
</evidence>
<reference evidence="1" key="1">
    <citation type="submission" date="2009-07" db="EMBL/GenBank/DDBJ databases">
        <authorList>
            <person name="Weinstock G."/>
            <person name="Sodergren E."/>
            <person name="Clifton S."/>
            <person name="Fulton L."/>
            <person name="Fulton B."/>
            <person name="Courtney L."/>
            <person name="Fronick C."/>
            <person name="Harrison M."/>
            <person name="Strong C."/>
            <person name="Farmer C."/>
            <person name="Delahaunty K."/>
            <person name="Markovic C."/>
            <person name="Hall O."/>
            <person name="Minx P."/>
            <person name="Tomlinson C."/>
            <person name="Mitreva M."/>
            <person name="Nelson J."/>
            <person name="Hou S."/>
            <person name="Wollam A."/>
            <person name="Pepin K.H."/>
            <person name="Johnson M."/>
            <person name="Bhonagiri V."/>
            <person name="Nash W.E."/>
            <person name="Warren W."/>
            <person name="Chinwalla A."/>
            <person name="Mardis E.R."/>
            <person name="Wilson R.K."/>
        </authorList>
    </citation>
    <scope>NUCLEOTIDE SEQUENCE [LARGE SCALE GENOMIC DNA]</scope>
    <source>
        <strain evidence="1">DSM 14469</strain>
    </source>
</reference>
<dbReference type="Proteomes" id="UP000005561">
    <property type="component" value="Unassembled WGS sequence"/>
</dbReference>
<dbReference type="SUPFAM" id="SSF82171">
    <property type="entry name" value="DPP6 N-terminal domain-like"/>
    <property type="match status" value="1"/>
</dbReference>
<dbReference type="AlphaFoldDB" id="C6LC59"/>
<gene>
    <name evidence="1" type="ORF">BRYFOR_06206</name>
</gene>
<accession>C6LC59</accession>
<proteinExistence type="predicted"/>